<dbReference type="AlphaFoldDB" id="A0A2I2L039"/>
<dbReference type="EMBL" id="FZMO01000532">
    <property type="protein sequence ID" value="SNQ51284.1"/>
    <property type="molecule type" value="Genomic_DNA"/>
</dbReference>
<organism evidence="2 3">
    <name type="scientific">Frankia canadensis</name>
    <dbReference type="NCBI Taxonomy" id="1836972"/>
    <lineage>
        <taxon>Bacteria</taxon>
        <taxon>Bacillati</taxon>
        <taxon>Actinomycetota</taxon>
        <taxon>Actinomycetes</taxon>
        <taxon>Frankiales</taxon>
        <taxon>Frankiaceae</taxon>
        <taxon>Frankia</taxon>
    </lineage>
</organism>
<sequence length="133" mass="14079">MGAGGSPPRPARGRTADDAPAGPHRLIPDHASRAGPRVARIARGGQWGRGSWPVRLWDPRHGGDRAPWRSAAADRVNAGRRRGAPRARGAPRGDRPRAGTGATVVSQRPVRPDGTARPAVWLRRARVLPGTGP</sequence>
<protein>
    <submittedName>
        <fullName evidence="2">Uncharacterized protein</fullName>
    </submittedName>
</protein>
<feature type="region of interest" description="Disordered" evidence="1">
    <location>
        <begin position="1"/>
        <end position="117"/>
    </location>
</feature>
<evidence type="ECO:0000313" key="3">
    <source>
        <dbReference type="Proteomes" id="UP000234331"/>
    </source>
</evidence>
<dbReference type="Proteomes" id="UP000234331">
    <property type="component" value="Unassembled WGS sequence"/>
</dbReference>
<feature type="compositionally biased region" description="Basic and acidic residues" evidence="1">
    <location>
        <begin position="57"/>
        <end position="67"/>
    </location>
</feature>
<evidence type="ECO:0000313" key="2">
    <source>
        <dbReference type="EMBL" id="SNQ51284.1"/>
    </source>
</evidence>
<proteinExistence type="predicted"/>
<accession>A0A2I2L039</accession>
<evidence type="ECO:0000256" key="1">
    <source>
        <dbReference type="SAM" id="MobiDB-lite"/>
    </source>
</evidence>
<reference evidence="2 3" key="1">
    <citation type="submission" date="2017-06" db="EMBL/GenBank/DDBJ databases">
        <authorList>
            <person name="Kim H.J."/>
            <person name="Triplett B.A."/>
        </authorList>
    </citation>
    <scope>NUCLEOTIDE SEQUENCE [LARGE SCALE GENOMIC DNA]</scope>
    <source>
        <strain evidence="2">FRACA_ARgP5</strain>
    </source>
</reference>
<gene>
    <name evidence="2" type="ORF">FRACA_660016</name>
</gene>
<name>A0A2I2L039_9ACTN</name>
<keyword evidence="3" id="KW-1185">Reference proteome</keyword>